<dbReference type="AlphaFoldDB" id="A0A7C1II17"/>
<sequence>MGRTSPPIRVALDQEAERIRKSLEVIQDPSIRAALMDILRSYDDIIPLLMLIPPQLPIDSILLAALAKLWARVLELERRVASKNNTA</sequence>
<protein>
    <submittedName>
        <fullName evidence="1">Uncharacterized protein</fullName>
    </submittedName>
</protein>
<name>A0A7C1II17_9CREN</name>
<proteinExistence type="predicted"/>
<gene>
    <name evidence="1" type="ORF">ENO04_02765</name>
</gene>
<evidence type="ECO:0000313" key="1">
    <source>
        <dbReference type="EMBL" id="HDS10532.1"/>
    </source>
</evidence>
<reference evidence="1" key="1">
    <citation type="journal article" date="2020" name="mSystems">
        <title>Genome- and Community-Level Interaction Insights into Carbon Utilization and Element Cycling Functions of Hydrothermarchaeota in Hydrothermal Sediment.</title>
        <authorList>
            <person name="Zhou Z."/>
            <person name="Liu Y."/>
            <person name="Xu W."/>
            <person name="Pan J."/>
            <person name="Luo Z.H."/>
            <person name="Li M."/>
        </authorList>
    </citation>
    <scope>NUCLEOTIDE SEQUENCE [LARGE SCALE GENOMIC DNA]</scope>
    <source>
        <strain evidence="1">SpSt-123</strain>
    </source>
</reference>
<dbReference type="EMBL" id="DSDY01000092">
    <property type="protein sequence ID" value="HDS10532.1"/>
    <property type="molecule type" value="Genomic_DNA"/>
</dbReference>
<comment type="caution">
    <text evidence="1">The sequence shown here is derived from an EMBL/GenBank/DDBJ whole genome shotgun (WGS) entry which is preliminary data.</text>
</comment>
<accession>A0A7C1II17</accession>
<organism evidence="1">
    <name type="scientific">Fervidicoccus fontis</name>
    <dbReference type="NCBI Taxonomy" id="683846"/>
    <lineage>
        <taxon>Archaea</taxon>
        <taxon>Thermoproteota</taxon>
        <taxon>Thermoprotei</taxon>
        <taxon>Fervidicoccales</taxon>
        <taxon>Fervidicoccaceae</taxon>
        <taxon>Fervidicoccus</taxon>
    </lineage>
</organism>